<organism evidence="2 3">
    <name type="scientific">Cordyceps confragosa</name>
    <name type="common">Lecanicillium lecanii</name>
    <dbReference type="NCBI Taxonomy" id="2714763"/>
    <lineage>
        <taxon>Eukaryota</taxon>
        <taxon>Fungi</taxon>
        <taxon>Dikarya</taxon>
        <taxon>Ascomycota</taxon>
        <taxon>Pezizomycotina</taxon>
        <taxon>Sordariomycetes</taxon>
        <taxon>Hypocreomycetidae</taxon>
        <taxon>Hypocreales</taxon>
        <taxon>Cordycipitaceae</taxon>
        <taxon>Akanthomyces</taxon>
    </lineage>
</organism>
<evidence type="ECO:0000313" key="3">
    <source>
        <dbReference type="Proteomes" id="UP000243081"/>
    </source>
</evidence>
<keyword evidence="3" id="KW-1185">Reference proteome</keyword>
<feature type="compositionally biased region" description="Pro residues" evidence="1">
    <location>
        <begin position="46"/>
        <end position="55"/>
    </location>
</feature>
<protein>
    <submittedName>
        <fullName evidence="2">Uncharacterized protein</fullName>
    </submittedName>
</protein>
<feature type="compositionally biased region" description="Basic and acidic residues" evidence="1">
    <location>
        <begin position="390"/>
        <end position="429"/>
    </location>
</feature>
<feature type="region of interest" description="Disordered" evidence="1">
    <location>
        <begin position="1"/>
        <end position="115"/>
    </location>
</feature>
<feature type="compositionally biased region" description="Basic and acidic residues" evidence="1">
    <location>
        <begin position="83"/>
        <end position="115"/>
    </location>
</feature>
<proteinExistence type="predicted"/>
<reference evidence="2 3" key="1">
    <citation type="submission" date="2016-03" db="EMBL/GenBank/DDBJ databases">
        <title>Fine-scale spatial genetic structure of a fungal parasite of coffee scale insects.</title>
        <authorList>
            <person name="Jackson D."/>
            <person name="Zemenick K.A."/>
            <person name="Malloure B."/>
            <person name="Quandt C.A."/>
            <person name="James T.Y."/>
        </authorList>
    </citation>
    <scope>NUCLEOTIDE SEQUENCE [LARGE SCALE GENOMIC DNA]</scope>
    <source>
        <strain evidence="2 3">UM487</strain>
    </source>
</reference>
<sequence>MSVPHRGLPPPAGMPLPSQQGAATHAPVHQPSHQPPPPSHHGRQPSMPPQQPPSAPSHHHHRDSWGGAPGPAGPLPPAPQHWNSDEHMRNWLQAKTEEEKTRQEEERTRQEGLRLEQRRIEMEMLRSSLGGGIPPPMIPLVFTGMASGGVLPQAALDWAHQFMNTQQSHYPQLPPPPPRPISPESQREAVAQATSQYHPTNPPPPAHGGGYAAYATSPTRARGQSVSGVIARPAAGSNLSSAGTNTPQSGGLQPSTSTLGPFQLHQPTGGQSNQQDSELYFHHWQPPVTQSGQSAGPSNRPSSPVGEPQKKRKAGADPPQHSRASSSAQRPRSPPSLSQNEYGGAPVRKLHKRHKSDVSWYHGPRHGMGSSHESARRDPTPARDNSSTSSKDREAPEETQSRLRREDDGQARDRDREREVAAHPGERAA</sequence>
<gene>
    <name evidence="2" type="ORF">LLEC1_06337</name>
</gene>
<evidence type="ECO:0000313" key="2">
    <source>
        <dbReference type="EMBL" id="OAQ96107.1"/>
    </source>
</evidence>
<feature type="compositionally biased region" description="Pro residues" evidence="1">
    <location>
        <begin position="172"/>
        <end position="181"/>
    </location>
</feature>
<dbReference type="EMBL" id="LUKN01004345">
    <property type="protein sequence ID" value="OAQ96107.1"/>
    <property type="molecule type" value="Genomic_DNA"/>
</dbReference>
<feature type="compositionally biased region" description="Low complexity" evidence="1">
    <location>
        <begin position="318"/>
        <end position="339"/>
    </location>
</feature>
<name>A0A179I098_CORDF</name>
<feature type="region of interest" description="Disordered" evidence="1">
    <location>
        <begin position="166"/>
        <end position="429"/>
    </location>
</feature>
<dbReference type="OMA" id="DGMKNWL"/>
<dbReference type="OrthoDB" id="20105at2759"/>
<comment type="caution">
    <text evidence="2">The sequence shown here is derived from an EMBL/GenBank/DDBJ whole genome shotgun (WGS) entry which is preliminary data.</text>
</comment>
<dbReference type="Proteomes" id="UP000243081">
    <property type="component" value="Unassembled WGS sequence"/>
</dbReference>
<accession>A0A179I098</accession>
<feature type="compositionally biased region" description="Polar residues" evidence="1">
    <location>
        <begin position="287"/>
        <end position="302"/>
    </location>
</feature>
<evidence type="ECO:0000256" key="1">
    <source>
        <dbReference type="SAM" id="MobiDB-lite"/>
    </source>
</evidence>
<feature type="compositionally biased region" description="Polar residues" evidence="1">
    <location>
        <begin position="237"/>
        <end position="277"/>
    </location>
</feature>
<dbReference type="AlphaFoldDB" id="A0A179I098"/>
<feature type="compositionally biased region" description="Polar residues" evidence="1">
    <location>
        <begin position="216"/>
        <end position="227"/>
    </location>
</feature>